<feature type="transmembrane region" description="Helical" evidence="6">
    <location>
        <begin position="76"/>
        <end position="96"/>
    </location>
</feature>
<feature type="transmembrane region" description="Helical" evidence="6">
    <location>
        <begin position="211"/>
        <end position="228"/>
    </location>
</feature>
<keyword evidence="3 6" id="KW-1133">Transmembrane helix</keyword>
<dbReference type="Proteomes" id="UP000503462">
    <property type="component" value="Chromosome 1"/>
</dbReference>
<dbReference type="InterPro" id="IPR008521">
    <property type="entry name" value="Mg_trans_NIPA"/>
</dbReference>
<feature type="transmembrane region" description="Helical" evidence="6">
    <location>
        <begin position="267"/>
        <end position="286"/>
    </location>
</feature>
<dbReference type="AlphaFoldDB" id="A0A6H0XPK0"/>
<dbReference type="GO" id="GO:0015095">
    <property type="term" value="F:magnesium ion transmembrane transporter activity"/>
    <property type="evidence" value="ECO:0007669"/>
    <property type="project" value="InterPro"/>
</dbReference>
<dbReference type="InterPro" id="IPR037185">
    <property type="entry name" value="EmrE-like"/>
</dbReference>
<feature type="region of interest" description="Disordered" evidence="5">
    <location>
        <begin position="374"/>
        <end position="430"/>
    </location>
</feature>
<evidence type="ECO:0000256" key="3">
    <source>
        <dbReference type="ARBA" id="ARBA00022989"/>
    </source>
</evidence>
<reference evidence="7 8" key="1">
    <citation type="journal article" date="2016" name="Sci. Rep.">
        <title>Peltaster fructicola genome reveals evolution from an invasive phytopathogen to an ectophytic parasite.</title>
        <authorList>
            <person name="Xu C."/>
            <person name="Chen H."/>
            <person name="Gleason M.L."/>
            <person name="Xu J.R."/>
            <person name="Liu H."/>
            <person name="Zhang R."/>
            <person name="Sun G."/>
        </authorList>
    </citation>
    <scope>NUCLEOTIDE SEQUENCE [LARGE SCALE GENOMIC DNA]</scope>
    <source>
        <strain evidence="7 8">LNHT1506</strain>
    </source>
</reference>
<feature type="transmembrane region" description="Helical" evidence="6">
    <location>
        <begin position="143"/>
        <end position="159"/>
    </location>
</feature>
<dbReference type="EMBL" id="CP051139">
    <property type="protein sequence ID" value="QIW96557.1"/>
    <property type="molecule type" value="Genomic_DNA"/>
</dbReference>
<dbReference type="SUPFAM" id="SSF103481">
    <property type="entry name" value="Multidrug resistance efflux transporter EmrE"/>
    <property type="match status" value="1"/>
</dbReference>
<evidence type="ECO:0008006" key="9">
    <source>
        <dbReference type="Google" id="ProtNLM"/>
    </source>
</evidence>
<dbReference type="Pfam" id="PF05653">
    <property type="entry name" value="Mg_trans_NIPA"/>
    <property type="match status" value="1"/>
</dbReference>
<dbReference type="PANTHER" id="PTHR12570">
    <property type="match status" value="1"/>
</dbReference>
<feature type="transmembrane region" description="Helical" evidence="6">
    <location>
        <begin position="171"/>
        <end position="191"/>
    </location>
</feature>
<keyword evidence="2 6" id="KW-0812">Transmembrane</keyword>
<keyword evidence="4 6" id="KW-0472">Membrane</keyword>
<evidence type="ECO:0000256" key="6">
    <source>
        <dbReference type="SAM" id="Phobius"/>
    </source>
</evidence>
<feature type="transmembrane region" description="Helical" evidence="6">
    <location>
        <begin position="50"/>
        <end position="70"/>
    </location>
</feature>
<evidence type="ECO:0000256" key="1">
    <source>
        <dbReference type="ARBA" id="ARBA00004141"/>
    </source>
</evidence>
<protein>
    <recommendedName>
        <fullName evidence="9">DUF803-domain-containing protein</fullName>
    </recommendedName>
</protein>
<evidence type="ECO:0000313" key="8">
    <source>
        <dbReference type="Proteomes" id="UP000503462"/>
    </source>
</evidence>
<sequence>MEDKYIGLALAMTSSIGIGSSFVITKKGLNAAAETHGFEGDGFAYMKNPVWWAGLITMVVGEVCNFSAYAFAPAILVTPLGALSVLIGAILGSYFLGEHLGVLGRVGCAICLVGSVVIVLHAPPDGELNNIDELLAHALKPGFLIYGTIVLVFVVVMIYRVAPKYGKKNPLVYLSICSAAGGISIMAIKGFGIALKLTFGGNNQFTSPSTYVFAITVAVCIATQMNYFNKALSSFSTNIVNPLYYVTFTTCTLVSSFTLFGGPEDPVNTLSLLCGFLTTFTGVYLLNLSREDPDGVNLGIREDGRGKYAEVDGIPIDGITGLQTRLSMQARRSEDGGHGHSRQGSWSLRSPISGLPRRSQDNVMHSYDVEAHNLGDLAEDSDESDGKRTSFDDADLKTKANGRKTGGPRANGIGVNATASKSFDRLRRQS</sequence>
<evidence type="ECO:0000256" key="4">
    <source>
        <dbReference type="ARBA" id="ARBA00023136"/>
    </source>
</evidence>
<dbReference type="GO" id="GO:0016020">
    <property type="term" value="C:membrane"/>
    <property type="evidence" value="ECO:0007669"/>
    <property type="project" value="UniProtKB-SubCell"/>
</dbReference>
<comment type="subcellular location">
    <subcellularLocation>
        <location evidence="1">Membrane</location>
        <topology evidence="1">Multi-pass membrane protein</topology>
    </subcellularLocation>
</comment>
<evidence type="ECO:0000256" key="2">
    <source>
        <dbReference type="ARBA" id="ARBA00022692"/>
    </source>
</evidence>
<evidence type="ECO:0000256" key="5">
    <source>
        <dbReference type="SAM" id="MobiDB-lite"/>
    </source>
</evidence>
<accession>A0A6H0XPK0</accession>
<gene>
    <name evidence="7" type="ORF">AMS68_002075</name>
</gene>
<feature type="region of interest" description="Disordered" evidence="5">
    <location>
        <begin position="329"/>
        <end position="359"/>
    </location>
</feature>
<feature type="transmembrane region" description="Helical" evidence="6">
    <location>
        <begin position="6"/>
        <end position="24"/>
    </location>
</feature>
<name>A0A6H0XPK0_9PEZI</name>
<feature type="transmembrane region" description="Helical" evidence="6">
    <location>
        <begin position="240"/>
        <end position="261"/>
    </location>
</feature>
<proteinExistence type="predicted"/>
<feature type="compositionally biased region" description="Basic and acidic residues" evidence="5">
    <location>
        <begin position="384"/>
        <end position="398"/>
    </location>
</feature>
<keyword evidence="8" id="KW-1185">Reference proteome</keyword>
<dbReference type="OrthoDB" id="6428174at2759"/>
<dbReference type="PANTHER" id="PTHR12570:SF85">
    <property type="entry name" value="DUF803 DOMAIN MEMBRANE PROTEIN (AFU_ORTHOLOGUE AFUA_1G15880)"/>
    <property type="match status" value="1"/>
</dbReference>
<evidence type="ECO:0000313" key="7">
    <source>
        <dbReference type="EMBL" id="QIW96557.1"/>
    </source>
</evidence>
<feature type="transmembrane region" description="Helical" evidence="6">
    <location>
        <begin position="103"/>
        <end position="123"/>
    </location>
</feature>
<organism evidence="7 8">
    <name type="scientific">Peltaster fructicola</name>
    <dbReference type="NCBI Taxonomy" id="286661"/>
    <lineage>
        <taxon>Eukaryota</taxon>
        <taxon>Fungi</taxon>
        <taxon>Dikarya</taxon>
        <taxon>Ascomycota</taxon>
        <taxon>Pezizomycotina</taxon>
        <taxon>Dothideomycetes</taxon>
        <taxon>Dothideomycetes incertae sedis</taxon>
        <taxon>Peltaster</taxon>
    </lineage>
</organism>